<dbReference type="KEGG" id="bsto:C0V70_04855"/>
<dbReference type="SUPFAM" id="SSF54631">
    <property type="entry name" value="CBS-domain pair"/>
    <property type="match status" value="1"/>
</dbReference>
<organism evidence="2 3">
    <name type="scientific">Bacteriovorax stolpii</name>
    <name type="common">Bdellovibrio stolpii</name>
    <dbReference type="NCBI Taxonomy" id="960"/>
    <lineage>
        <taxon>Bacteria</taxon>
        <taxon>Pseudomonadati</taxon>
        <taxon>Bdellovibrionota</taxon>
        <taxon>Bacteriovoracia</taxon>
        <taxon>Bacteriovoracales</taxon>
        <taxon>Bacteriovoracaceae</taxon>
        <taxon>Bacteriovorax</taxon>
    </lineage>
</organism>
<protein>
    <submittedName>
        <fullName evidence="2">Uncharacterized protein</fullName>
    </submittedName>
</protein>
<dbReference type="CDD" id="cd02205">
    <property type="entry name" value="CBS_pair_SF"/>
    <property type="match status" value="1"/>
</dbReference>
<dbReference type="InterPro" id="IPR000644">
    <property type="entry name" value="CBS_dom"/>
</dbReference>
<evidence type="ECO:0000256" key="1">
    <source>
        <dbReference type="ARBA" id="ARBA00023122"/>
    </source>
</evidence>
<sequence length="127" mass="14403">MNQVTEIMNNDPMFCTSETRIAEIKHLLKKYDYKELLVLDSEKDRHPIGVVSLEDMASEAIEHGAMPSDTSAVECMRSIPAVVAENSSYEECLNVMRQNHMDFIPVVDMNGHVTGVVEREKLTKMLM</sequence>
<dbReference type="OrthoDB" id="9808528at2"/>
<dbReference type="Gene3D" id="3.10.580.10">
    <property type="entry name" value="CBS-domain"/>
    <property type="match status" value="1"/>
</dbReference>
<dbReference type="InterPro" id="IPR046342">
    <property type="entry name" value="CBS_dom_sf"/>
</dbReference>
<accession>A0A2K9NPM0</accession>
<dbReference type="PROSITE" id="PS51371">
    <property type="entry name" value="CBS"/>
    <property type="match status" value="2"/>
</dbReference>
<keyword evidence="3" id="KW-1185">Reference proteome</keyword>
<evidence type="ECO:0000313" key="2">
    <source>
        <dbReference type="EMBL" id="AUN97448.1"/>
    </source>
</evidence>
<evidence type="ECO:0000313" key="3">
    <source>
        <dbReference type="Proteomes" id="UP000235584"/>
    </source>
</evidence>
<dbReference type="PANTHER" id="PTHR43080:SF2">
    <property type="entry name" value="CBS DOMAIN-CONTAINING PROTEIN"/>
    <property type="match status" value="1"/>
</dbReference>
<dbReference type="Proteomes" id="UP000235584">
    <property type="component" value="Chromosome"/>
</dbReference>
<dbReference type="EMBL" id="CP025704">
    <property type="protein sequence ID" value="AUN97448.1"/>
    <property type="molecule type" value="Genomic_DNA"/>
</dbReference>
<dbReference type="SMART" id="SM00116">
    <property type="entry name" value="CBS"/>
    <property type="match status" value="2"/>
</dbReference>
<keyword evidence="1" id="KW-0129">CBS domain</keyword>
<dbReference type="InterPro" id="IPR051257">
    <property type="entry name" value="Diverse_CBS-Domain"/>
</dbReference>
<name>A0A2K9NPM0_BACTC</name>
<proteinExistence type="predicted"/>
<dbReference type="Pfam" id="PF00571">
    <property type="entry name" value="CBS"/>
    <property type="match status" value="2"/>
</dbReference>
<gene>
    <name evidence="2" type="ORF">C0V70_04855</name>
</gene>
<dbReference type="RefSeq" id="WP_102242743.1">
    <property type="nucleotide sequence ID" value="NZ_CP025704.1"/>
</dbReference>
<dbReference type="PANTHER" id="PTHR43080">
    <property type="entry name" value="CBS DOMAIN-CONTAINING PROTEIN CBSX3, MITOCHONDRIAL"/>
    <property type="match status" value="1"/>
</dbReference>
<reference evidence="2 3" key="1">
    <citation type="submission" date="2018-01" db="EMBL/GenBank/DDBJ databases">
        <title>Complete genome sequence of Bacteriovorax stolpii DSM12778.</title>
        <authorList>
            <person name="Tang B."/>
            <person name="Chang J."/>
        </authorList>
    </citation>
    <scope>NUCLEOTIDE SEQUENCE [LARGE SCALE GENOMIC DNA]</scope>
    <source>
        <strain evidence="2 3">DSM 12778</strain>
    </source>
</reference>
<dbReference type="AlphaFoldDB" id="A0A2K9NPM0"/>